<feature type="transmembrane region" description="Helical" evidence="6">
    <location>
        <begin position="193"/>
        <end position="218"/>
    </location>
</feature>
<evidence type="ECO:0000256" key="3">
    <source>
        <dbReference type="ARBA" id="ARBA00022989"/>
    </source>
</evidence>
<feature type="transmembrane region" description="Helical" evidence="6">
    <location>
        <begin position="355"/>
        <end position="373"/>
    </location>
</feature>
<evidence type="ECO:0000313" key="9">
    <source>
        <dbReference type="Proteomes" id="UP001164390"/>
    </source>
</evidence>
<evidence type="ECO:0000256" key="4">
    <source>
        <dbReference type="ARBA" id="ARBA00023136"/>
    </source>
</evidence>
<dbReference type="GO" id="GO:0012505">
    <property type="term" value="C:endomembrane system"/>
    <property type="evidence" value="ECO:0007669"/>
    <property type="project" value="UniProtKB-SubCell"/>
</dbReference>
<feature type="transmembrane region" description="Helical" evidence="6">
    <location>
        <begin position="393"/>
        <end position="416"/>
    </location>
</feature>
<keyword evidence="4 6" id="KW-0472">Membrane</keyword>
<dbReference type="InterPro" id="IPR003945">
    <property type="entry name" value="NU5C-like"/>
</dbReference>
<dbReference type="PRINTS" id="PR01434">
    <property type="entry name" value="NADHDHGNASE5"/>
</dbReference>
<evidence type="ECO:0000256" key="6">
    <source>
        <dbReference type="SAM" id="Phobius"/>
    </source>
</evidence>
<dbReference type="RefSeq" id="WP_271634486.1">
    <property type="nucleotide sequence ID" value="NZ_CP094970.1"/>
</dbReference>
<dbReference type="GO" id="GO:0003954">
    <property type="term" value="F:NADH dehydrogenase activity"/>
    <property type="evidence" value="ECO:0007669"/>
    <property type="project" value="TreeGrafter"/>
</dbReference>
<feature type="transmembrane region" description="Helical" evidence="6">
    <location>
        <begin position="71"/>
        <end position="91"/>
    </location>
</feature>
<feature type="transmembrane region" description="Helical" evidence="6">
    <location>
        <begin position="470"/>
        <end position="491"/>
    </location>
</feature>
<feature type="transmembrane region" description="Helical" evidence="6">
    <location>
        <begin position="295"/>
        <end position="319"/>
    </location>
</feature>
<feature type="domain" description="NADH:quinone oxidoreductase/Mrp antiporter transmembrane" evidence="7">
    <location>
        <begin position="120"/>
        <end position="403"/>
    </location>
</feature>
<feature type="transmembrane region" description="Helical" evidence="6">
    <location>
        <begin position="588"/>
        <end position="606"/>
    </location>
</feature>
<name>A0AA46THW7_9ACTN</name>
<dbReference type="Pfam" id="PF00361">
    <property type="entry name" value="Proton_antipo_M"/>
    <property type="match status" value="1"/>
</dbReference>
<accession>A0AA46THW7</accession>
<keyword evidence="3 6" id="KW-1133">Transmembrane helix</keyword>
<feature type="transmembrane region" description="Helical" evidence="6">
    <location>
        <begin position="258"/>
        <end position="283"/>
    </location>
</feature>
<dbReference type="PANTHER" id="PTHR42829">
    <property type="entry name" value="NADH-UBIQUINONE OXIDOREDUCTASE CHAIN 5"/>
    <property type="match status" value="1"/>
</dbReference>
<protein>
    <recommendedName>
        <fullName evidence="7">NADH:quinone oxidoreductase/Mrp antiporter transmembrane domain-containing protein</fullName>
    </recommendedName>
</protein>
<dbReference type="KEGG" id="sgrg:L0C25_00875"/>
<comment type="subcellular location">
    <subcellularLocation>
        <location evidence="1">Endomembrane system</location>
        <topology evidence="1">Multi-pass membrane protein</topology>
    </subcellularLocation>
    <subcellularLocation>
        <location evidence="5">Membrane</location>
        <topology evidence="5">Multi-pass membrane protein</topology>
    </subcellularLocation>
</comment>
<sequence length="607" mass="61628">MSVALWLLVLLPTISGALLALGGRRLERYAGGTGIVVAAGVLVLAVAVAYGRPSVSMPFVSGGPLALSVDGLASVVVVMVAAISLLVLAFASRDIGIARARFFGLMLIFVAAVEVTVTATTLSGLLLAWEIMGATSYGLIAHHWDGTDAVESGATAFLVTRTGDLGLYLAAGAALAAGSSLGFDDLAQLPGPWLHVVAAGVVAAALGKAAQLPFSFWLSRAMAGPSPVSALLHSAAMVAMGAYLLLRLHPLLAESGWAAATVAWVGALTALVLGAVAVAQADLKQLLAASTSSQLGFVVLAAGSIASGAVVAGTAQLVAHAATKALLFLVAGAWLTALGARRLDQLRGIARRDRLVGALLTVGVVTLAGIPPLSLWATKEAVLAVAGAYSTPLYVVGLAAAVLSALYAGKVLAYVWQPTNLPQVRSASGLQAAALLPLAVAAAGLSIVAVPGVAERFADLVGGEAPPTHWWELALGAVLATGAAAIAVLRAEQLPSAGMLRRWLDLERAAHLLVVRPTLALARRLAAFDDRVLDRAVVASAQGAARLASALAAVDDLRVDRAVAAVAAGARRLGAWARMPQTGQLHQYYAQAAVGLFAALVLLLLVR</sequence>
<dbReference type="GO" id="GO:0042773">
    <property type="term" value="P:ATP synthesis coupled electron transport"/>
    <property type="evidence" value="ECO:0007669"/>
    <property type="project" value="InterPro"/>
</dbReference>
<feature type="transmembrane region" description="Helical" evidence="6">
    <location>
        <begin position="428"/>
        <end position="450"/>
    </location>
</feature>
<evidence type="ECO:0000256" key="1">
    <source>
        <dbReference type="ARBA" id="ARBA00004127"/>
    </source>
</evidence>
<keyword evidence="9" id="KW-1185">Reference proteome</keyword>
<dbReference type="GO" id="GO:0008137">
    <property type="term" value="F:NADH dehydrogenase (ubiquinone) activity"/>
    <property type="evidence" value="ECO:0007669"/>
    <property type="project" value="InterPro"/>
</dbReference>
<proteinExistence type="predicted"/>
<evidence type="ECO:0000313" key="8">
    <source>
        <dbReference type="EMBL" id="UYM05664.1"/>
    </source>
</evidence>
<feature type="transmembrane region" description="Helical" evidence="6">
    <location>
        <begin position="325"/>
        <end position="343"/>
    </location>
</feature>
<evidence type="ECO:0000256" key="2">
    <source>
        <dbReference type="ARBA" id="ARBA00022692"/>
    </source>
</evidence>
<feature type="transmembrane region" description="Helical" evidence="6">
    <location>
        <begin position="103"/>
        <end position="129"/>
    </location>
</feature>
<reference evidence="8" key="1">
    <citation type="submission" date="2022-01" db="EMBL/GenBank/DDBJ databases">
        <title>Nocardioidaceae gen. sp. A5X3R13.</title>
        <authorList>
            <person name="Lopez Marin M.A."/>
            <person name="Uhlik O."/>
        </authorList>
    </citation>
    <scope>NUCLEOTIDE SEQUENCE</scope>
    <source>
        <strain evidence="8">A5X3R13</strain>
    </source>
</reference>
<dbReference type="AlphaFoldDB" id="A0AA46THW7"/>
<evidence type="ECO:0000259" key="7">
    <source>
        <dbReference type="Pfam" id="PF00361"/>
    </source>
</evidence>
<dbReference type="GO" id="GO:0015990">
    <property type="term" value="P:electron transport coupled proton transport"/>
    <property type="evidence" value="ECO:0007669"/>
    <property type="project" value="TreeGrafter"/>
</dbReference>
<feature type="transmembrane region" description="Helical" evidence="6">
    <location>
        <begin position="6"/>
        <end position="22"/>
    </location>
</feature>
<dbReference type="GO" id="GO:0016020">
    <property type="term" value="C:membrane"/>
    <property type="evidence" value="ECO:0007669"/>
    <property type="project" value="UniProtKB-SubCell"/>
</dbReference>
<feature type="transmembrane region" description="Helical" evidence="6">
    <location>
        <begin position="230"/>
        <end position="246"/>
    </location>
</feature>
<dbReference type="Gene3D" id="1.20.5.2700">
    <property type="match status" value="1"/>
</dbReference>
<keyword evidence="2 5" id="KW-0812">Transmembrane</keyword>
<dbReference type="InterPro" id="IPR001750">
    <property type="entry name" value="ND/Mrp_TM"/>
</dbReference>
<dbReference type="PANTHER" id="PTHR42829:SF1">
    <property type="entry name" value="INORGANIC CARBON TRANSPORTER SUBUNIT DABB-RELATED"/>
    <property type="match status" value="1"/>
</dbReference>
<organism evidence="8 9">
    <name type="scientific">Solicola gregarius</name>
    <dbReference type="NCBI Taxonomy" id="2908642"/>
    <lineage>
        <taxon>Bacteria</taxon>
        <taxon>Bacillati</taxon>
        <taxon>Actinomycetota</taxon>
        <taxon>Actinomycetes</taxon>
        <taxon>Propionibacteriales</taxon>
        <taxon>Nocardioidaceae</taxon>
        <taxon>Solicola</taxon>
    </lineage>
</organism>
<dbReference type="EMBL" id="CP094970">
    <property type="protein sequence ID" value="UYM05664.1"/>
    <property type="molecule type" value="Genomic_DNA"/>
</dbReference>
<evidence type="ECO:0000256" key="5">
    <source>
        <dbReference type="RuleBase" id="RU000320"/>
    </source>
</evidence>
<dbReference type="Proteomes" id="UP001164390">
    <property type="component" value="Chromosome"/>
</dbReference>
<gene>
    <name evidence="8" type="ORF">L0C25_00875</name>
</gene>
<feature type="transmembrane region" description="Helical" evidence="6">
    <location>
        <begin position="29"/>
        <end position="51"/>
    </location>
</feature>